<name>A0A8T2NHW7_9TELE</name>
<accession>A0A8T2NHW7</accession>
<evidence type="ECO:0000313" key="1">
    <source>
        <dbReference type="EMBL" id="KAG9337262.1"/>
    </source>
</evidence>
<organism evidence="1 2">
    <name type="scientific">Albula glossodonta</name>
    <name type="common">roundjaw bonefish</name>
    <dbReference type="NCBI Taxonomy" id="121402"/>
    <lineage>
        <taxon>Eukaryota</taxon>
        <taxon>Metazoa</taxon>
        <taxon>Chordata</taxon>
        <taxon>Craniata</taxon>
        <taxon>Vertebrata</taxon>
        <taxon>Euteleostomi</taxon>
        <taxon>Actinopterygii</taxon>
        <taxon>Neopterygii</taxon>
        <taxon>Teleostei</taxon>
        <taxon>Albuliformes</taxon>
        <taxon>Albulidae</taxon>
        <taxon>Albula</taxon>
    </lineage>
</organism>
<reference evidence="1" key="1">
    <citation type="thesis" date="2021" institute="BYU ScholarsArchive" country="Provo, UT, USA">
        <title>Applications of and Algorithms for Genome Assembly and Genomic Analyses with an Emphasis on Marine Teleosts.</title>
        <authorList>
            <person name="Pickett B.D."/>
        </authorList>
    </citation>
    <scope>NUCLEOTIDE SEQUENCE</scope>
    <source>
        <strain evidence="1">HI-2016</strain>
    </source>
</reference>
<dbReference type="Proteomes" id="UP000824540">
    <property type="component" value="Unassembled WGS sequence"/>
</dbReference>
<protein>
    <submittedName>
        <fullName evidence="1">Uncharacterized protein</fullName>
    </submittedName>
</protein>
<keyword evidence="2" id="KW-1185">Reference proteome</keyword>
<proteinExistence type="predicted"/>
<dbReference type="EMBL" id="JAFBMS010000091">
    <property type="protein sequence ID" value="KAG9337262.1"/>
    <property type="molecule type" value="Genomic_DNA"/>
</dbReference>
<sequence length="71" mass="7692">MLEMETLLSKSGMDVHLLYILLPSSALRSVECEGRAGLSRFSPVVVLRASVTAGRYDQSQEAGLLMGFPCC</sequence>
<gene>
    <name evidence="1" type="ORF">JZ751_029547</name>
</gene>
<evidence type="ECO:0000313" key="2">
    <source>
        <dbReference type="Proteomes" id="UP000824540"/>
    </source>
</evidence>
<dbReference type="AlphaFoldDB" id="A0A8T2NHW7"/>
<comment type="caution">
    <text evidence="1">The sequence shown here is derived from an EMBL/GenBank/DDBJ whole genome shotgun (WGS) entry which is preliminary data.</text>
</comment>